<dbReference type="GO" id="GO:0003729">
    <property type="term" value="F:mRNA binding"/>
    <property type="evidence" value="ECO:0007669"/>
    <property type="project" value="TreeGrafter"/>
</dbReference>
<feature type="region of interest" description="Disordered" evidence="3">
    <location>
        <begin position="459"/>
        <end position="579"/>
    </location>
</feature>
<evidence type="ECO:0000256" key="1">
    <source>
        <dbReference type="PROSITE-ProRule" id="PRU00846"/>
    </source>
</evidence>
<feature type="compositionally biased region" description="Basic residues" evidence="3">
    <location>
        <begin position="542"/>
        <end position="552"/>
    </location>
</feature>
<dbReference type="CDD" id="cd01736">
    <property type="entry name" value="LSm14_N"/>
    <property type="match status" value="1"/>
</dbReference>
<dbReference type="InterPro" id="IPR025761">
    <property type="entry name" value="FFD_box"/>
</dbReference>
<dbReference type="InterPro" id="IPR019050">
    <property type="entry name" value="FDF_dom"/>
</dbReference>
<evidence type="ECO:0000256" key="3">
    <source>
        <dbReference type="SAM" id="MobiDB-lite"/>
    </source>
</evidence>
<dbReference type="EMBL" id="QVQW01000011">
    <property type="protein sequence ID" value="RKU46922.1"/>
    <property type="molecule type" value="Genomic_DNA"/>
</dbReference>
<feature type="compositionally biased region" description="Polar residues" evidence="3">
    <location>
        <begin position="489"/>
        <end position="499"/>
    </location>
</feature>
<accession>A0A420YGD5</accession>
<feature type="compositionally biased region" description="Gly residues" evidence="3">
    <location>
        <begin position="553"/>
        <end position="563"/>
    </location>
</feature>
<evidence type="ECO:0000259" key="6">
    <source>
        <dbReference type="PROSITE" id="PS51536"/>
    </source>
</evidence>
<comment type="caution">
    <text evidence="8">The sequence shown here is derived from an EMBL/GenBank/DDBJ whole genome shotgun (WGS) entry which is preliminary data.</text>
</comment>
<dbReference type="Pfam" id="PF09532">
    <property type="entry name" value="FDF"/>
    <property type="match status" value="1"/>
</dbReference>
<dbReference type="PANTHER" id="PTHR13586">
    <property type="entry name" value="SCD6 PROTEIN-RELATED"/>
    <property type="match status" value="1"/>
</dbReference>
<dbReference type="STRING" id="177199.A0A420YGD5"/>
<feature type="domain" description="DFDF" evidence="4">
    <location>
        <begin position="425"/>
        <end position="461"/>
    </location>
</feature>
<feature type="domain" description="TFG box profile" evidence="6">
    <location>
        <begin position="513"/>
        <end position="533"/>
    </location>
</feature>
<dbReference type="PROSITE" id="PS51513">
    <property type="entry name" value="FFD"/>
    <property type="match status" value="1"/>
</dbReference>
<protein>
    <recommendedName>
        <fullName evidence="10">FFD box profile domain-containing protein</fullName>
    </recommendedName>
</protein>
<feature type="domain" description="Sm" evidence="7">
    <location>
        <begin position="1"/>
        <end position="80"/>
    </location>
</feature>
<feature type="compositionally biased region" description="Gly residues" evidence="3">
    <location>
        <begin position="117"/>
        <end position="129"/>
    </location>
</feature>
<feature type="short sequence motif" description="TFG box" evidence="2">
    <location>
        <begin position="513"/>
        <end position="533"/>
    </location>
</feature>
<dbReference type="SMART" id="SM01271">
    <property type="entry name" value="LSM14"/>
    <property type="match status" value="1"/>
</dbReference>
<reference evidence="8 9" key="1">
    <citation type="submission" date="2018-08" db="EMBL/GenBank/DDBJ databases">
        <title>Draft genome of the lignicolous fungus Coniochaeta pulveracea.</title>
        <authorList>
            <person name="Borstlap C.J."/>
            <person name="De Witt R.N."/>
            <person name="Botha A."/>
            <person name="Volschenk H."/>
        </authorList>
    </citation>
    <scope>NUCLEOTIDE SEQUENCE [LARGE SCALE GENOMIC DNA]</scope>
    <source>
        <strain evidence="8 9">CAB683</strain>
    </source>
</reference>
<feature type="compositionally biased region" description="Pro residues" evidence="3">
    <location>
        <begin position="145"/>
        <end position="170"/>
    </location>
</feature>
<feature type="compositionally biased region" description="Basic and acidic residues" evidence="3">
    <location>
        <begin position="513"/>
        <end position="526"/>
    </location>
</feature>
<proteinExistence type="predicted"/>
<dbReference type="PANTHER" id="PTHR13586:SF0">
    <property type="entry name" value="TRAILER HITCH, ISOFORM H"/>
    <property type="match status" value="1"/>
</dbReference>
<evidence type="ECO:0000259" key="7">
    <source>
        <dbReference type="PROSITE" id="PS52002"/>
    </source>
</evidence>
<feature type="region of interest" description="Disordered" evidence="3">
    <location>
        <begin position="406"/>
        <end position="428"/>
    </location>
</feature>
<dbReference type="AlphaFoldDB" id="A0A420YGD5"/>
<evidence type="ECO:0008006" key="10">
    <source>
        <dbReference type="Google" id="ProtNLM"/>
    </source>
</evidence>
<evidence type="ECO:0000259" key="5">
    <source>
        <dbReference type="PROSITE" id="PS51513"/>
    </source>
</evidence>
<dbReference type="GO" id="GO:0000932">
    <property type="term" value="C:P-body"/>
    <property type="evidence" value="ECO:0007669"/>
    <property type="project" value="TreeGrafter"/>
</dbReference>
<dbReference type="PROSITE" id="PS51512">
    <property type="entry name" value="DFDF"/>
    <property type="match status" value="1"/>
</dbReference>
<gene>
    <name evidence="8" type="ORF">DL546_003695</name>
</gene>
<feature type="compositionally biased region" description="Low complexity" evidence="3">
    <location>
        <begin position="275"/>
        <end position="293"/>
    </location>
</feature>
<dbReference type="InterPro" id="IPR025762">
    <property type="entry name" value="DFDF"/>
</dbReference>
<dbReference type="InterPro" id="IPR010920">
    <property type="entry name" value="LSM_dom_sf"/>
</dbReference>
<dbReference type="GO" id="GO:0033962">
    <property type="term" value="P:P-body assembly"/>
    <property type="evidence" value="ECO:0007669"/>
    <property type="project" value="TreeGrafter"/>
</dbReference>
<feature type="region of interest" description="Disordered" evidence="3">
    <location>
        <begin position="76"/>
        <end position="307"/>
    </location>
</feature>
<evidence type="ECO:0000259" key="4">
    <source>
        <dbReference type="PROSITE" id="PS51512"/>
    </source>
</evidence>
<dbReference type="Proteomes" id="UP000275385">
    <property type="component" value="Unassembled WGS sequence"/>
</dbReference>
<feature type="compositionally biased region" description="Polar residues" evidence="3">
    <location>
        <begin position="408"/>
        <end position="417"/>
    </location>
</feature>
<dbReference type="OrthoDB" id="21539at2759"/>
<dbReference type="GO" id="GO:0034063">
    <property type="term" value="P:stress granule assembly"/>
    <property type="evidence" value="ECO:0007669"/>
    <property type="project" value="TreeGrafter"/>
</dbReference>
<feature type="compositionally biased region" description="Polar residues" evidence="3">
    <location>
        <begin position="568"/>
        <end position="579"/>
    </location>
</feature>
<keyword evidence="9" id="KW-1185">Reference proteome</keyword>
<feature type="short sequence motif" description="FFD box" evidence="1">
    <location>
        <begin position="485"/>
        <end position="501"/>
    </location>
</feature>
<evidence type="ECO:0000313" key="9">
    <source>
        <dbReference type="Proteomes" id="UP000275385"/>
    </source>
</evidence>
<feature type="region of interest" description="Disordered" evidence="3">
    <location>
        <begin position="37"/>
        <end position="58"/>
    </location>
</feature>
<dbReference type="Gene3D" id="2.30.30.100">
    <property type="match status" value="1"/>
</dbReference>
<sequence>MSEFIGARISLISKSDIRYVGTLHQINTDESTVSLENVKSYGTEGRKGKPEDETPPSDQVYEYIVFRGTDVKDLRIEESPSTVKENKPPAVPNDPAILGARPLQGNVPPGPPNQFGGPAGPGGPGGPGFGYYPPPPNMGGWGGRAPPPGPYGNMPYPPPPGWYPPPPGPGGPWGNPAAFPPGPGAPAGPSGAAGPQAPNNRQAPNAQDPRPAPIGAAGDKKPSTPAQQGAGGPTGHSQSQPGQVRNEAVHRASPAQTAAPTLPVDSKPSVAEVKATAASLQAATAPISSAAEANRSVPTGPRTNARPGQIMAAVPLPAALTSKVAQQTQPPANVAYQQATAADLKDATEAAKAAVAVAMARLGQGGSSASIPAPAAHQAGQAVLQNLAKEGGALDNLTKKVGELRVNAGSTRGSPNTRGRGRGGHRNAKVEVPDADFDFAEANAKFNKEEVVKEVASPLHEGAQDGGEATPEVETQAPGMSEAPAAYNKSKSFFDNISSEAKDRAENNGMKPGGREWRGEEQRKNMETFGQGSVDGGYRGGYRGRGRGRGGRGRGYGRGGAARGGNTAYRSNRETQSAA</sequence>
<evidence type="ECO:0000256" key="2">
    <source>
        <dbReference type="PROSITE-ProRule" id="PRU00869"/>
    </source>
</evidence>
<name>A0A420YGD5_9PEZI</name>
<dbReference type="PROSITE" id="PS51536">
    <property type="entry name" value="TFG"/>
    <property type="match status" value="1"/>
</dbReference>
<dbReference type="InterPro" id="IPR047575">
    <property type="entry name" value="Sm"/>
</dbReference>
<dbReference type="SUPFAM" id="SSF50182">
    <property type="entry name" value="Sm-like ribonucleoproteins"/>
    <property type="match status" value="1"/>
</dbReference>
<dbReference type="SMART" id="SM01199">
    <property type="entry name" value="FDF"/>
    <property type="match status" value="1"/>
</dbReference>
<dbReference type="PROSITE" id="PS52002">
    <property type="entry name" value="SM"/>
    <property type="match status" value="1"/>
</dbReference>
<feature type="compositionally biased region" description="Low complexity" evidence="3">
    <location>
        <begin position="187"/>
        <end position="199"/>
    </location>
</feature>
<dbReference type="Pfam" id="PF12701">
    <property type="entry name" value="LSM14"/>
    <property type="match status" value="1"/>
</dbReference>
<dbReference type="InterPro" id="IPR025609">
    <property type="entry name" value="Lsm14-like_N"/>
</dbReference>
<dbReference type="InterPro" id="IPR025768">
    <property type="entry name" value="TFG_box"/>
</dbReference>
<organism evidence="8 9">
    <name type="scientific">Coniochaeta pulveracea</name>
    <dbReference type="NCBI Taxonomy" id="177199"/>
    <lineage>
        <taxon>Eukaryota</taxon>
        <taxon>Fungi</taxon>
        <taxon>Dikarya</taxon>
        <taxon>Ascomycota</taxon>
        <taxon>Pezizomycotina</taxon>
        <taxon>Sordariomycetes</taxon>
        <taxon>Sordariomycetidae</taxon>
        <taxon>Coniochaetales</taxon>
        <taxon>Coniochaetaceae</taxon>
        <taxon>Coniochaeta</taxon>
    </lineage>
</organism>
<evidence type="ECO:0000313" key="8">
    <source>
        <dbReference type="EMBL" id="RKU46922.1"/>
    </source>
</evidence>
<feature type="domain" description="FFD box profile" evidence="5">
    <location>
        <begin position="485"/>
        <end position="501"/>
    </location>
</feature>